<evidence type="ECO:0000313" key="3">
    <source>
        <dbReference type="Proteomes" id="UP000318138"/>
    </source>
</evidence>
<feature type="region of interest" description="Disordered" evidence="1">
    <location>
        <begin position="29"/>
        <end position="90"/>
    </location>
</feature>
<dbReference type="Proteomes" id="UP000318138">
    <property type="component" value="Chromosome"/>
</dbReference>
<dbReference type="KEGG" id="psua:FLK61_31050"/>
<evidence type="ECO:0000256" key="1">
    <source>
        <dbReference type="SAM" id="MobiDB-lite"/>
    </source>
</evidence>
<proteinExistence type="predicted"/>
<sequence length="125" mass="13870">MKKWIAVIVAALVAISVWVITLTTIITPEPPTLTTLDSSRQDQSLVEPSPEEEAIDEEDPEPLDSTETFEDDRTTSQESEPITTSEVIEETIPERVEREDVRNGDAIAYGEGVSIDTLLLQIDED</sequence>
<dbReference type="AlphaFoldDB" id="A0A859FEZ1"/>
<feature type="compositionally biased region" description="Acidic residues" evidence="1">
    <location>
        <begin position="49"/>
        <end position="70"/>
    </location>
</feature>
<dbReference type="EMBL" id="CP041372">
    <property type="protein sequence ID" value="QKS71154.1"/>
    <property type="molecule type" value="Genomic_DNA"/>
</dbReference>
<gene>
    <name evidence="2" type="ORF">FLK61_31050</name>
</gene>
<accession>A0A859FEZ1</accession>
<name>A0A859FEZ1_9BACI</name>
<protein>
    <submittedName>
        <fullName evidence="2">Uncharacterized protein</fullName>
    </submittedName>
</protein>
<organism evidence="2 3">
    <name type="scientific">Paenalkalicoccus suaedae</name>
    <dbReference type="NCBI Taxonomy" id="2592382"/>
    <lineage>
        <taxon>Bacteria</taxon>
        <taxon>Bacillati</taxon>
        <taxon>Bacillota</taxon>
        <taxon>Bacilli</taxon>
        <taxon>Bacillales</taxon>
        <taxon>Bacillaceae</taxon>
        <taxon>Paenalkalicoccus</taxon>
    </lineage>
</organism>
<keyword evidence="3" id="KW-1185">Reference proteome</keyword>
<feature type="compositionally biased region" description="Polar residues" evidence="1">
    <location>
        <begin position="37"/>
        <end position="46"/>
    </location>
</feature>
<feature type="compositionally biased region" description="Polar residues" evidence="1">
    <location>
        <begin position="76"/>
        <end position="86"/>
    </location>
</feature>
<evidence type="ECO:0000313" key="2">
    <source>
        <dbReference type="EMBL" id="QKS71154.1"/>
    </source>
</evidence>
<reference evidence="3" key="1">
    <citation type="submission" date="2019-07" db="EMBL/GenBank/DDBJ databases">
        <title>Bacillus alkalisoli sp. nov. isolated from saline soil.</title>
        <authorList>
            <person name="Sun J.-Q."/>
            <person name="Xu L."/>
        </authorList>
    </citation>
    <scope>NUCLEOTIDE SEQUENCE [LARGE SCALE GENOMIC DNA]</scope>
    <source>
        <strain evidence="3">M4U3P1</strain>
    </source>
</reference>
<dbReference type="RefSeq" id="WP_176009190.1">
    <property type="nucleotide sequence ID" value="NZ_CP041372.2"/>
</dbReference>